<dbReference type="Pfam" id="PF03781">
    <property type="entry name" value="FGE-sulfatase"/>
    <property type="match status" value="1"/>
</dbReference>
<proteinExistence type="predicted"/>
<protein>
    <submittedName>
        <fullName evidence="3">Formylglycine-generating enzyme family protein</fullName>
    </submittedName>
</protein>
<feature type="domain" description="Sulfatase-modifying factor enzyme-like" evidence="2">
    <location>
        <begin position="716"/>
        <end position="941"/>
    </location>
</feature>
<accession>A0A8J7QEN8</accession>
<evidence type="ECO:0000256" key="1">
    <source>
        <dbReference type="SAM" id="MobiDB-lite"/>
    </source>
</evidence>
<feature type="region of interest" description="Disordered" evidence="1">
    <location>
        <begin position="951"/>
        <end position="981"/>
    </location>
</feature>
<dbReference type="PANTHER" id="PTHR23150">
    <property type="entry name" value="SULFATASE MODIFYING FACTOR 1, 2"/>
    <property type="match status" value="1"/>
</dbReference>
<dbReference type="GO" id="GO:0120147">
    <property type="term" value="F:formylglycine-generating oxidase activity"/>
    <property type="evidence" value="ECO:0007669"/>
    <property type="project" value="TreeGrafter"/>
</dbReference>
<gene>
    <name evidence="3" type="ORF">J3U88_30750</name>
</gene>
<dbReference type="InterPro" id="IPR051043">
    <property type="entry name" value="Sulfatase_Mod_Factor_Kinase"/>
</dbReference>
<evidence type="ECO:0000313" key="4">
    <source>
        <dbReference type="Proteomes" id="UP000664417"/>
    </source>
</evidence>
<dbReference type="RefSeq" id="WP_207862856.1">
    <property type="nucleotide sequence ID" value="NZ_JAFREP010000045.1"/>
</dbReference>
<dbReference type="PANTHER" id="PTHR23150:SF19">
    <property type="entry name" value="FORMYLGLYCINE-GENERATING ENZYME"/>
    <property type="match status" value="1"/>
</dbReference>
<dbReference type="Gene3D" id="3.90.1580.10">
    <property type="entry name" value="paralog of FGE (formylglycine-generating enzyme)"/>
    <property type="match status" value="1"/>
</dbReference>
<evidence type="ECO:0000259" key="2">
    <source>
        <dbReference type="Pfam" id="PF03781"/>
    </source>
</evidence>
<dbReference type="InterPro" id="IPR042095">
    <property type="entry name" value="SUMF_sf"/>
</dbReference>
<organism evidence="3 4">
    <name type="scientific">Acanthopleuribacter pedis</name>
    <dbReference type="NCBI Taxonomy" id="442870"/>
    <lineage>
        <taxon>Bacteria</taxon>
        <taxon>Pseudomonadati</taxon>
        <taxon>Acidobacteriota</taxon>
        <taxon>Holophagae</taxon>
        <taxon>Acanthopleuribacterales</taxon>
        <taxon>Acanthopleuribacteraceae</taxon>
        <taxon>Acanthopleuribacter</taxon>
    </lineage>
</organism>
<dbReference type="AlphaFoldDB" id="A0A8J7QEN8"/>
<dbReference type="Proteomes" id="UP000664417">
    <property type="component" value="Unassembled WGS sequence"/>
</dbReference>
<dbReference type="SUPFAM" id="SSF56436">
    <property type="entry name" value="C-type lectin-like"/>
    <property type="match status" value="1"/>
</dbReference>
<dbReference type="InterPro" id="IPR016187">
    <property type="entry name" value="CTDL_fold"/>
</dbReference>
<dbReference type="EMBL" id="JAFREP010000045">
    <property type="protein sequence ID" value="MBO1322884.1"/>
    <property type="molecule type" value="Genomic_DNA"/>
</dbReference>
<name>A0A8J7QEN8_9BACT</name>
<evidence type="ECO:0000313" key="3">
    <source>
        <dbReference type="EMBL" id="MBO1322884.1"/>
    </source>
</evidence>
<dbReference type="InterPro" id="IPR005532">
    <property type="entry name" value="SUMF_dom"/>
</dbReference>
<keyword evidence="4" id="KW-1185">Reference proteome</keyword>
<reference evidence="3" key="1">
    <citation type="submission" date="2021-03" db="EMBL/GenBank/DDBJ databases">
        <authorList>
            <person name="Wang G."/>
        </authorList>
    </citation>
    <scope>NUCLEOTIDE SEQUENCE</scope>
    <source>
        <strain evidence="3">KCTC 12899</strain>
    </source>
</reference>
<comment type="caution">
    <text evidence="3">The sequence shown here is derived from an EMBL/GenBank/DDBJ whole genome shotgun (WGS) entry which is preliminary data.</text>
</comment>
<sequence length="981" mass="108612">MNGPRLGRYAGLAELLLLAETFDETTAARMAGTLGFARRKGTAAPASEPEQTFVINLATDGLQSEVTADEGEAPEEDEPQDVIDLAFWVVQKRMPLEVSANQTLSQPSDPAVDEAGEPTRVAVSGLPPFPARDQPLVAPPRLDSDLLLPLGGVAAGRILDIPAAVTRIARGELLHEVPRRREFCRPHELVVVIDGSAHLQPYKKAVWACAKALCAVLGASRSRIWWVEFNGEDRWCVWRGDKVRALPNRALHPDTTLLVLGDLGTLAPDSGAVARWCAVGREFAAMGVATAALLPHRPLRTRALTPWFCLVPTPEAGCEPWSPLGREQAEALRVLRDNALTRLVALASLTIQFNVALLWRLADLLPEETRGFGLPALVWHHEDVEDSGYAKRVKGSARDVYRHYWRAGRTAAAEEHFLRRAEALIQAAHQHLNWALRAEEATFFPFASGATGTLAPEFLEMLVRRMAVAGDQDTAYYVRRLVARLIDDVGVWTASEVWPRLVAHQRALMPAHRHEAIPPGCEAEVAAMEGGLSGPFKGYAVMYRAGRLWLEPESEDPTETAYQPRRPITRFETALAYTLHGPEPVGLKRTVLEENQRVALCDTGAGSCIVRTEREVITLAKIPLPEPAATMGEDRLGVYLDLKPEHGERRLRWLPPGAQTLPTGETWRVPEGAWVDARVYAALTQPDFPVPPWAHQVGRDVYGVFADFEIGAVTQRMRWILPGTFWMGESEETAEYDDEKPRHQVWITRPFWLAETACSQALWQAVMGDNPSSNQQPDHPVERVSHVDVGKFHARLSGLWSGADFGLPSEVQWEYACRAGTTTAFSFGNTASSEQANFNGNYPYGGTPKGVYRKQTVPVQGFDANDWGLFQMHGNVWEWCRDGQRTYHGHGVVDPLGPLREGVRRVVRGGSFDDNARSCRSAYRNALAPGLTWLLQGFRLAGSSWYLEEATERPQQASRSAGERISGTDIHPSARHHKESR</sequence>